<accession>A0A4C1SP35</accession>
<sequence length="285" mass="31743">MCSTHETLDEIHSRRTQTPHDDACALTLDQTDARYRCTAANLFYVKTPINWGFEDFVYCGRSAWDVSAHDCPMDATGWVSRHRKSRRDTARVESLSGVPRAREAHRIPMKDVIPDVSGCAGGSSAEFVLQNLELVVCLGRRRRRLAPHLELTRELVTCEHCYGTSIGRCHQHRARVGVCGRGMSFVYAEYRSRESVCSLETDGSPACVLCNTYGHTANYLGCPCASKKYPHPYRNSKDKKNSPTDKAAPGRAPARAVSKNISYDNVTAGRRKDPPKTNSDVSMNT</sequence>
<evidence type="ECO:0000313" key="2">
    <source>
        <dbReference type="EMBL" id="GBP03872.1"/>
    </source>
</evidence>
<reference evidence="2 3" key="1">
    <citation type="journal article" date="2019" name="Commun. Biol.">
        <title>The bagworm genome reveals a unique fibroin gene that provides high tensile strength.</title>
        <authorList>
            <person name="Kono N."/>
            <person name="Nakamura H."/>
            <person name="Ohtoshi R."/>
            <person name="Tomita M."/>
            <person name="Numata K."/>
            <person name="Arakawa K."/>
        </authorList>
    </citation>
    <scope>NUCLEOTIDE SEQUENCE [LARGE SCALE GENOMIC DNA]</scope>
</reference>
<protein>
    <submittedName>
        <fullName evidence="2">Uncharacterized protein</fullName>
    </submittedName>
</protein>
<comment type="caution">
    <text evidence="2">The sequence shown here is derived from an EMBL/GenBank/DDBJ whole genome shotgun (WGS) entry which is preliminary data.</text>
</comment>
<evidence type="ECO:0000313" key="3">
    <source>
        <dbReference type="Proteomes" id="UP000299102"/>
    </source>
</evidence>
<gene>
    <name evidence="2" type="ORF">EVAR_2554_1</name>
</gene>
<dbReference type="Proteomes" id="UP000299102">
    <property type="component" value="Unassembled WGS sequence"/>
</dbReference>
<dbReference type="AlphaFoldDB" id="A0A4C1SP35"/>
<keyword evidence="3" id="KW-1185">Reference proteome</keyword>
<feature type="region of interest" description="Disordered" evidence="1">
    <location>
        <begin position="233"/>
        <end position="285"/>
    </location>
</feature>
<dbReference type="EMBL" id="BGZK01000011">
    <property type="protein sequence ID" value="GBP03872.1"/>
    <property type="molecule type" value="Genomic_DNA"/>
</dbReference>
<name>A0A4C1SP35_EUMVA</name>
<evidence type="ECO:0000256" key="1">
    <source>
        <dbReference type="SAM" id="MobiDB-lite"/>
    </source>
</evidence>
<dbReference type="OrthoDB" id="8123886at2759"/>
<proteinExistence type="predicted"/>
<feature type="compositionally biased region" description="Polar residues" evidence="1">
    <location>
        <begin position="276"/>
        <end position="285"/>
    </location>
</feature>
<organism evidence="2 3">
    <name type="scientific">Eumeta variegata</name>
    <name type="common">Bagworm moth</name>
    <name type="synonym">Eumeta japonica</name>
    <dbReference type="NCBI Taxonomy" id="151549"/>
    <lineage>
        <taxon>Eukaryota</taxon>
        <taxon>Metazoa</taxon>
        <taxon>Ecdysozoa</taxon>
        <taxon>Arthropoda</taxon>
        <taxon>Hexapoda</taxon>
        <taxon>Insecta</taxon>
        <taxon>Pterygota</taxon>
        <taxon>Neoptera</taxon>
        <taxon>Endopterygota</taxon>
        <taxon>Lepidoptera</taxon>
        <taxon>Glossata</taxon>
        <taxon>Ditrysia</taxon>
        <taxon>Tineoidea</taxon>
        <taxon>Psychidae</taxon>
        <taxon>Oiketicinae</taxon>
        <taxon>Eumeta</taxon>
    </lineage>
</organism>